<evidence type="ECO:0000313" key="3">
    <source>
        <dbReference type="Proteomes" id="UP000287296"/>
    </source>
</evidence>
<dbReference type="EMBL" id="QYTW02000018">
    <property type="protein sequence ID" value="RST58673.1"/>
    <property type="molecule type" value="Genomic_DNA"/>
</dbReference>
<accession>A0A429X5Y8</accession>
<comment type="caution">
    <text evidence="2">The sequence shown here is derived from an EMBL/GenBank/DDBJ whole genome shotgun (WGS) entry which is preliminary data.</text>
</comment>
<evidence type="ECO:0000313" key="4">
    <source>
        <dbReference type="Proteomes" id="UP000680670"/>
    </source>
</evidence>
<dbReference type="Proteomes" id="UP000680670">
    <property type="component" value="Unassembled WGS sequence"/>
</dbReference>
<evidence type="ECO:0000313" key="1">
    <source>
        <dbReference type="EMBL" id="GIN96208.1"/>
    </source>
</evidence>
<reference evidence="2 3" key="1">
    <citation type="submission" date="2018-12" db="EMBL/GenBank/DDBJ databases">
        <authorList>
            <person name="Sun L."/>
            <person name="Chen Z."/>
        </authorList>
    </citation>
    <scope>NUCLEOTIDE SEQUENCE [LARGE SCALE GENOMIC DNA]</scope>
    <source>
        <strain evidence="2 3">LMG 29736</strain>
    </source>
</reference>
<sequence>MGAKATERRGEDNREWFDAQSMLVEKTTDYGRRFSLPLITFDKTSIQKEWPSWQRRVIRKELRHLAEEKKRK</sequence>
<protein>
    <submittedName>
        <fullName evidence="2">Uncharacterized protein</fullName>
    </submittedName>
</protein>
<name>A0A429X5Y8_SIMTE</name>
<keyword evidence="4" id="KW-1185">Reference proteome</keyword>
<gene>
    <name evidence="2" type="ORF">D5F11_016740</name>
    <name evidence="1" type="ORF">J6TS1_20780</name>
</gene>
<organism evidence="2 3">
    <name type="scientific">Siminovitchia terrae</name>
    <name type="common">Bacillus terrae</name>
    <dbReference type="NCBI Taxonomy" id="1914933"/>
    <lineage>
        <taxon>Bacteria</taxon>
        <taxon>Bacillati</taxon>
        <taxon>Bacillota</taxon>
        <taxon>Bacilli</taxon>
        <taxon>Bacillales</taxon>
        <taxon>Bacillaceae</taxon>
        <taxon>Siminovitchia</taxon>
    </lineage>
</organism>
<dbReference type="AlphaFoldDB" id="A0A429X5Y8"/>
<dbReference type="Proteomes" id="UP000287296">
    <property type="component" value="Unassembled WGS sequence"/>
</dbReference>
<reference evidence="1 4" key="2">
    <citation type="submission" date="2021-03" db="EMBL/GenBank/DDBJ databases">
        <title>Antimicrobial resistance genes in bacteria isolated from Japanese honey, and their potential for conferring macrolide and lincosamide resistance in the American foulbrood pathogen Paenibacillus larvae.</title>
        <authorList>
            <person name="Okamoto M."/>
            <person name="Kumagai M."/>
            <person name="Kanamori H."/>
            <person name="Takamatsu D."/>
        </authorList>
    </citation>
    <scope>NUCLEOTIDE SEQUENCE [LARGE SCALE GENOMIC DNA]</scope>
    <source>
        <strain evidence="1 4">J6TS1</strain>
    </source>
</reference>
<dbReference type="RefSeq" id="WP_120117623.1">
    <property type="nucleotide sequence ID" value="NZ_DAMDJW010000004.1"/>
</dbReference>
<proteinExistence type="predicted"/>
<dbReference type="EMBL" id="BORJ01000004">
    <property type="protein sequence ID" value="GIN96208.1"/>
    <property type="molecule type" value="Genomic_DNA"/>
</dbReference>
<evidence type="ECO:0000313" key="2">
    <source>
        <dbReference type="EMBL" id="RST58673.1"/>
    </source>
</evidence>